<dbReference type="InterPro" id="IPR004088">
    <property type="entry name" value="KH_dom_type_1"/>
</dbReference>
<dbReference type="GO" id="GO:0003723">
    <property type="term" value="F:RNA binding"/>
    <property type="evidence" value="ECO:0007669"/>
    <property type="project" value="UniProtKB-UniRule"/>
</dbReference>
<dbReference type="GO" id="GO:0010468">
    <property type="term" value="P:regulation of gene expression"/>
    <property type="evidence" value="ECO:0007669"/>
    <property type="project" value="UniProtKB-ARBA"/>
</dbReference>
<dbReference type="Gene3D" id="3.30.1370.10">
    <property type="entry name" value="K Homology domain, type 1"/>
    <property type="match status" value="1"/>
</dbReference>
<evidence type="ECO:0000313" key="4">
    <source>
        <dbReference type="Proteomes" id="UP000079169"/>
    </source>
</evidence>
<evidence type="ECO:0000256" key="1">
    <source>
        <dbReference type="PROSITE-ProRule" id="PRU00117"/>
    </source>
</evidence>
<accession>A0A1S3DKZ5</accession>
<keyword evidence="1" id="KW-0694">RNA-binding</keyword>
<dbReference type="GeneID" id="103520665"/>
<gene>
    <name evidence="5" type="primary">LOC103520665</name>
</gene>
<dbReference type="AlphaFoldDB" id="A0A1S3DKZ5"/>
<feature type="domain" description="K Homology" evidence="3">
    <location>
        <begin position="41"/>
        <end position="74"/>
    </location>
</feature>
<dbReference type="PaxDb" id="121845-A0A1S3DKZ5"/>
<dbReference type="InterPro" id="IPR036612">
    <property type="entry name" value="KH_dom_type_1_sf"/>
</dbReference>
<dbReference type="STRING" id="121845.A0A1S3DKZ5"/>
<dbReference type="Proteomes" id="UP000079169">
    <property type="component" value="Unplaced"/>
</dbReference>
<dbReference type="SUPFAM" id="SSF54791">
    <property type="entry name" value="Eukaryotic type KH-domain (KH-domain type I)"/>
    <property type="match status" value="1"/>
</dbReference>
<reference evidence="5" key="1">
    <citation type="submission" date="2025-08" db="UniProtKB">
        <authorList>
            <consortium name="RefSeq"/>
        </authorList>
    </citation>
    <scope>IDENTIFICATION</scope>
</reference>
<sequence length="100" mass="11207">MERGGRSGGGRRNNRSLSAGGYSGGYSGVTSSSTRHADFPLRILVQSDMVGAIIGRQGSTIRNVTQQTRARYSCQRENERLELLVWYCLPTFRHFREINP</sequence>
<feature type="compositionally biased region" description="Gly residues" evidence="2">
    <location>
        <begin position="1"/>
        <end position="11"/>
    </location>
</feature>
<name>A0A1S3DKZ5_DIACI</name>
<dbReference type="Pfam" id="PF00013">
    <property type="entry name" value="KH_1"/>
    <property type="match status" value="1"/>
</dbReference>
<feature type="region of interest" description="Disordered" evidence="2">
    <location>
        <begin position="1"/>
        <end position="33"/>
    </location>
</feature>
<evidence type="ECO:0000259" key="3">
    <source>
        <dbReference type="Pfam" id="PF00013"/>
    </source>
</evidence>
<organism evidence="4 5">
    <name type="scientific">Diaphorina citri</name>
    <name type="common">Asian citrus psyllid</name>
    <dbReference type="NCBI Taxonomy" id="121845"/>
    <lineage>
        <taxon>Eukaryota</taxon>
        <taxon>Metazoa</taxon>
        <taxon>Ecdysozoa</taxon>
        <taxon>Arthropoda</taxon>
        <taxon>Hexapoda</taxon>
        <taxon>Insecta</taxon>
        <taxon>Pterygota</taxon>
        <taxon>Neoptera</taxon>
        <taxon>Paraneoptera</taxon>
        <taxon>Hemiptera</taxon>
        <taxon>Sternorrhyncha</taxon>
        <taxon>Psylloidea</taxon>
        <taxon>Psyllidae</taxon>
        <taxon>Diaphorininae</taxon>
        <taxon>Diaphorina</taxon>
    </lineage>
</organism>
<dbReference type="RefSeq" id="XP_008483988.2">
    <property type="nucleotide sequence ID" value="XM_008485766.3"/>
</dbReference>
<evidence type="ECO:0000313" key="5">
    <source>
        <dbReference type="RefSeq" id="XP_008483988.2"/>
    </source>
</evidence>
<protein>
    <submittedName>
        <fullName evidence="5">Insulin-like growth factor 2 mRNA-binding protein 1</fullName>
    </submittedName>
</protein>
<evidence type="ECO:0000256" key="2">
    <source>
        <dbReference type="SAM" id="MobiDB-lite"/>
    </source>
</evidence>
<proteinExistence type="predicted"/>
<dbReference type="KEGG" id="dci:103520665"/>
<dbReference type="PROSITE" id="PS50084">
    <property type="entry name" value="KH_TYPE_1"/>
    <property type="match status" value="1"/>
</dbReference>
<keyword evidence="4" id="KW-1185">Reference proteome</keyword>